<accession>A0A7J0DNM8</accession>
<dbReference type="PANTHER" id="PTHR32382">
    <property type="entry name" value="FASCICLIN-LIKE ARABINOGALACTAN PROTEIN"/>
    <property type="match status" value="1"/>
</dbReference>
<dbReference type="AlphaFoldDB" id="A0A7J0DNM8"/>
<dbReference type="InterPro" id="IPR000782">
    <property type="entry name" value="FAS1_domain"/>
</dbReference>
<dbReference type="GO" id="GO:0009738">
    <property type="term" value="P:abscisic acid-activated signaling pathway"/>
    <property type="evidence" value="ECO:0007669"/>
    <property type="project" value="TreeGrafter"/>
</dbReference>
<evidence type="ECO:0000256" key="6">
    <source>
        <dbReference type="ARBA" id="ARBA00023136"/>
    </source>
</evidence>
<dbReference type="PROSITE" id="PS50213">
    <property type="entry name" value="FAS1"/>
    <property type="match status" value="1"/>
</dbReference>
<evidence type="ECO:0000313" key="11">
    <source>
        <dbReference type="Proteomes" id="UP000585474"/>
    </source>
</evidence>
<feature type="compositionally biased region" description="Low complexity" evidence="8">
    <location>
        <begin position="146"/>
        <end position="167"/>
    </location>
</feature>
<keyword evidence="6" id="KW-0472">Membrane</keyword>
<evidence type="ECO:0000256" key="4">
    <source>
        <dbReference type="ARBA" id="ARBA00022622"/>
    </source>
</evidence>
<dbReference type="OrthoDB" id="286301at2759"/>
<evidence type="ECO:0000256" key="3">
    <source>
        <dbReference type="ARBA" id="ARBA00022475"/>
    </source>
</evidence>
<dbReference type="InterPro" id="IPR033254">
    <property type="entry name" value="Plant_FLA"/>
</dbReference>
<evidence type="ECO:0000313" key="10">
    <source>
        <dbReference type="EMBL" id="GFS37876.1"/>
    </source>
</evidence>
<keyword evidence="4" id="KW-0336">GPI-anchor</keyword>
<gene>
    <name evidence="10" type="ORF">Acr_00g0054530</name>
</gene>
<evidence type="ECO:0000256" key="1">
    <source>
        <dbReference type="ARBA" id="ARBA00004609"/>
    </source>
</evidence>
<evidence type="ECO:0000256" key="7">
    <source>
        <dbReference type="ARBA" id="ARBA00023288"/>
    </source>
</evidence>
<dbReference type="EMBL" id="BJWL01000293">
    <property type="protein sequence ID" value="GFS37876.1"/>
    <property type="molecule type" value="Genomic_DNA"/>
</dbReference>
<evidence type="ECO:0000256" key="2">
    <source>
        <dbReference type="ARBA" id="ARBA00007843"/>
    </source>
</evidence>
<comment type="similarity">
    <text evidence="2">Belongs to the fasciclin-like AGP family.</text>
</comment>
<dbReference type="SUPFAM" id="SSF82153">
    <property type="entry name" value="FAS1 domain"/>
    <property type="match status" value="1"/>
</dbReference>
<dbReference type="GO" id="GO:0048354">
    <property type="term" value="P:mucilage biosynthetic process involved in seed coat development"/>
    <property type="evidence" value="ECO:0007669"/>
    <property type="project" value="TreeGrafter"/>
</dbReference>
<feature type="compositionally biased region" description="Pro residues" evidence="8">
    <location>
        <begin position="196"/>
        <end position="205"/>
    </location>
</feature>
<keyword evidence="7" id="KW-0449">Lipoprotein</keyword>
<keyword evidence="5" id="KW-0732">Signal</keyword>
<sequence>MQTLLNIGTIRVKTTITAELSLFSKVRKSNHAKVWTKGNGRRRSQGMSEDISSQVPDQNGNSLNFLFYPYPIGLFTSLLFLFDPHSGHKHHQSPLSLPRPLRLLCPPHLHRRRRGSHPPLLPHPARRHQLLPPLLLRRSYRPPSPTSRTSSATTSSSSTSPGRTSAASPPPGNSSPPSFKPPVAPPVISAQSTSPATPPPAPSPSSLPAAAAAPSNATVLSLITTIPYNLTILSVNSLLVPFGFDLTASETRPPLGLNITKALIDGHNFNVAASMLAASGLADEFEQDEGGAGITMFVPTDDAFLRSSGDGQFPVVAGRREGRRLEISRSAFVLPARLARVDREPGSAHARNRGYGRRKIHSQHF</sequence>
<dbReference type="InterPro" id="IPR036378">
    <property type="entry name" value="FAS1_dom_sf"/>
</dbReference>
<organism evidence="10 11">
    <name type="scientific">Actinidia rufa</name>
    <dbReference type="NCBI Taxonomy" id="165716"/>
    <lineage>
        <taxon>Eukaryota</taxon>
        <taxon>Viridiplantae</taxon>
        <taxon>Streptophyta</taxon>
        <taxon>Embryophyta</taxon>
        <taxon>Tracheophyta</taxon>
        <taxon>Spermatophyta</taxon>
        <taxon>Magnoliopsida</taxon>
        <taxon>eudicotyledons</taxon>
        <taxon>Gunneridae</taxon>
        <taxon>Pentapetalae</taxon>
        <taxon>asterids</taxon>
        <taxon>Ericales</taxon>
        <taxon>Actinidiaceae</taxon>
        <taxon>Actinidia</taxon>
    </lineage>
</organism>
<proteinExistence type="inferred from homology"/>
<evidence type="ECO:0000256" key="8">
    <source>
        <dbReference type="SAM" id="MobiDB-lite"/>
    </source>
</evidence>
<feature type="region of interest" description="Disordered" evidence="8">
    <location>
        <begin position="34"/>
        <end position="55"/>
    </location>
</feature>
<dbReference type="Proteomes" id="UP000585474">
    <property type="component" value="Unassembled WGS sequence"/>
</dbReference>
<dbReference type="GO" id="GO:0098552">
    <property type="term" value="C:side of membrane"/>
    <property type="evidence" value="ECO:0007669"/>
    <property type="project" value="UniProtKB-KW"/>
</dbReference>
<evidence type="ECO:0000259" key="9">
    <source>
        <dbReference type="PROSITE" id="PS50213"/>
    </source>
</evidence>
<keyword evidence="4" id="KW-0325">Glycoprotein</keyword>
<feature type="compositionally biased region" description="Pro residues" evidence="8">
    <location>
        <begin position="168"/>
        <end position="185"/>
    </location>
</feature>
<dbReference type="PANTHER" id="PTHR32382:SF0">
    <property type="entry name" value="FASCICLIN-LIKE ARABINOGALACTAN PROTEIN 4"/>
    <property type="match status" value="1"/>
</dbReference>
<dbReference type="GO" id="GO:0009825">
    <property type="term" value="P:multidimensional cell growth"/>
    <property type="evidence" value="ECO:0007669"/>
    <property type="project" value="TreeGrafter"/>
</dbReference>
<feature type="region of interest" description="Disordered" evidence="8">
    <location>
        <begin position="343"/>
        <end position="365"/>
    </location>
</feature>
<comment type="subcellular location">
    <subcellularLocation>
        <location evidence="1">Cell membrane</location>
        <topology evidence="1">Lipid-anchor</topology>
        <topology evidence="1">GPI-anchor</topology>
    </subcellularLocation>
</comment>
<evidence type="ECO:0000256" key="5">
    <source>
        <dbReference type="ARBA" id="ARBA00022729"/>
    </source>
</evidence>
<feature type="region of interest" description="Disordered" evidence="8">
    <location>
        <begin position="109"/>
        <end position="210"/>
    </location>
</feature>
<feature type="compositionally biased region" description="Polar residues" evidence="8">
    <location>
        <begin position="45"/>
        <end position="55"/>
    </location>
</feature>
<keyword evidence="3" id="KW-1003">Cell membrane</keyword>
<feature type="domain" description="FAS1" evidence="9">
    <location>
        <begin position="256"/>
        <end position="365"/>
    </location>
</feature>
<name>A0A7J0DNM8_9ERIC</name>
<feature type="compositionally biased region" description="Basic residues" evidence="8">
    <location>
        <begin position="350"/>
        <end position="365"/>
    </location>
</feature>
<comment type="caution">
    <text evidence="10">The sequence shown here is derived from an EMBL/GenBank/DDBJ whole genome shotgun (WGS) entry which is preliminary data.</text>
</comment>
<keyword evidence="11" id="KW-1185">Reference proteome</keyword>
<reference evidence="11" key="1">
    <citation type="submission" date="2019-07" db="EMBL/GenBank/DDBJ databases">
        <title>De Novo Assembly of kiwifruit Actinidia rufa.</title>
        <authorList>
            <person name="Sugita-Konishi S."/>
            <person name="Sato K."/>
            <person name="Mori E."/>
            <person name="Abe Y."/>
            <person name="Kisaki G."/>
            <person name="Hamano K."/>
            <person name="Suezawa K."/>
            <person name="Otani M."/>
            <person name="Fukuda T."/>
            <person name="Manabe T."/>
            <person name="Gomi K."/>
            <person name="Tabuchi M."/>
            <person name="Akimitsu K."/>
            <person name="Kataoka I."/>
        </authorList>
    </citation>
    <scope>NUCLEOTIDE SEQUENCE [LARGE SCALE GENOMIC DNA]</scope>
    <source>
        <strain evidence="11">cv. Fuchu</strain>
    </source>
</reference>
<protein>
    <submittedName>
        <fullName evidence="10">Fasciclin-like arabinogalactan family protein</fullName>
    </submittedName>
</protein>
<dbReference type="GO" id="GO:0005886">
    <property type="term" value="C:plasma membrane"/>
    <property type="evidence" value="ECO:0007669"/>
    <property type="project" value="UniProtKB-SubCell"/>
</dbReference>